<dbReference type="EMBL" id="GBRH01261058">
    <property type="protein sequence ID" value="JAD36837.1"/>
    <property type="molecule type" value="Transcribed_RNA"/>
</dbReference>
<sequence>MSRYQNMNSNINKHKTY</sequence>
<accession>A0A0A8ZPR6</accession>
<dbReference type="AlphaFoldDB" id="A0A0A8ZPR6"/>
<organism evidence="1">
    <name type="scientific">Arundo donax</name>
    <name type="common">Giant reed</name>
    <name type="synonym">Donax arundinaceus</name>
    <dbReference type="NCBI Taxonomy" id="35708"/>
    <lineage>
        <taxon>Eukaryota</taxon>
        <taxon>Viridiplantae</taxon>
        <taxon>Streptophyta</taxon>
        <taxon>Embryophyta</taxon>
        <taxon>Tracheophyta</taxon>
        <taxon>Spermatophyta</taxon>
        <taxon>Magnoliopsida</taxon>
        <taxon>Liliopsida</taxon>
        <taxon>Poales</taxon>
        <taxon>Poaceae</taxon>
        <taxon>PACMAD clade</taxon>
        <taxon>Arundinoideae</taxon>
        <taxon>Arundineae</taxon>
        <taxon>Arundo</taxon>
    </lineage>
</organism>
<proteinExistence type="predicted"/>
<reference evidence="1" key="2">
    <citation type="journal article" date="2015" name="Data Brief">
        <title>Shoot transcriptome of the giant reed, Arundo donax.</title>
        <authorList>
            <person name="Barrero R.A."/>
            <person name="Guerrero F.D."/>
            <person name="Moolhuijzen P."/>
            <person name="Goolsby J.A."/>
            <person name="Tidwell J."/>
            <person name="Bellgard S.E."/>
            <person name="Bellgard M.I."/>
        </authorList>
    </citation>
    <scope>NUCLEOTIDE SEQUENCE</scope>
    <source>
        <tissue evidence="1">Shoot tissue taken approximately 20 cm above the soil surface</tissue>
    </source>
</reference>
<evidence type="ECO:0000313" key="1">
    <source>
        <dbReference type="EMBL" id="JAD36837.1"/>
    </source>
</evidence>
<name>A0A0A8ZPR6_ARUDO</name>
<protein>
    <submittedName>
        <fullName evidence="1">Uncharacterized protein</fullName>
    </submittedName>
</protein>
<reference evidence="1" key="1">
    <citation type="submission" date="2014-09" db="EMBL/GenBank/DDBJ databases">
        <authorList>
            <person name="Magalhaes I.L.F."/>
            <person name="Oliveira U."/>
            <person name="Santos F.R."/>
            <person name="Vidigal T.H.D.A."/>
            <person name="Brescovit A.D."/>
            <person name="Santos A.J."/>
        </authorList>
    </citation>
    <scope>NUCLEOTIDE SEQUENCE</scope>
    <source>
        <tissue evidence="1">Shoot tissue taken approximately 20 cm above the soil surface</tissue>
    </source>
</reference>